<keyword evidence="8" id="KW-1185">Reference proteome</keyword>
<dbReference type="FunFam" id="3.30.70.1560:FF:000001">
    <property type="entry name" value="Pseudouridine synthase"/>
    <property type="match status" value="1"/>
</dbReference>
<dbReference type="CDD" id="cd00165">
    <property type="entry name" value="S4"/>
    <property type="match status" value="1"/>
</dbReference>
<dbReference type="InterPro" id="IPR018496">
    <property type="entry name" value="PsdUridine_synth_RsuA/RluB_CS"/>
</dbReference>
<dbReference type="CDD" id="cd02870">
    <property type="entry name" value="PseudoU_synth_RsuA_like"/>
    <property type="match status" value="1"/>
</dbReference>
<dbReference type="SUPFAM" id="SSF55174">
    <property type="entry name" value="Alpha-L RNA-binding motif"/>
    <property type="match status" value="1"/>
</dbReference>
<dbReference type="FunFam" id="3.10.290.10:FF:000003">
    <property type="entry name" value="Pseudouridine synthase"/>
    <property type="match status" value="1"/>
</dbReference>
<dbReference type="GO" id="GO:0005829">
    <property type="term" value="C:cytosol"/>
    <property type="evidence" value="ECO:0007669"/>
    <property type="project" value="UniProtKB-ARBA"/>
</dbReference>
<dbReference type="InterPro" id="IPR020094">
    <property type="entry name" value="TruA/RsuA/RluB/E/F_N"/>
</dbReference>
<dbReference type="GO" id="GO:0000455">
    <property type="term" value="P:enzyme-directed rRNA pseudouridine synthesis"/>
    <property type="evidence" value="ECO:0007669"/>
    <property type="project" value="UniProtKB-ARBA"/>
</dbReference>
<sequence>MERLQKVMAQAGVASRRASEKLITEGHVEVNGQLVTELGTKVSVHDLVSVDGVPIEPEPTEYYMLNKPRQVVSTAHDDKGRRTVVDILHDDGVETRVYPVGRLDYDTTGLLVLTNDGGLAQSLMHPKYETDKVYIAKIKGKLSREQEKQLRDGVKFDGHRARGAKVKVISTDDSRHTQIIEITIHEGHYHQVKKMLQAVGHPVMKLHRESYGPLSLGNLQAGEWRPLKPHEIHELKQAH</sequence>
<dbReference type="EC" id="5.4.99.-" evidence="5"/>
<protein>
    <recommendedName>
        <fullName evidence="5">Pseudouridine synthase</fullName>
        <ecNumber evidence="5">5.4.99.-</ecNumber>
    </recommendedName>
</protein>
<dbReference type="InterPro" id="IPR036986">
    <property type="entry name" value="S4_RNA-bd_sf"/>
</dbReference>
<dbReference type="Pfam" id="PF00849">
    <property type="entry name" value="PseudoU_synth_2"/>
    <property type="match status" value="1"/>
</dbReference>
<evidence type="ECO:0000256" key="1">
    <source>
        <dbReference type="ARBA" id="ARBA00008348"/>
    </source>
</evidence>
<evidence type="ECO:0000313" key="7">
    <source>
        <dbReference type="EMBL" id="KRM02699.1"/>
    </source>
</evidence>
<dbReference type="PANTHER" id="PTHR47683:SF2">
    <property type="entry name" value="RNA-BINDING S4 DOMAIN-CONTAINING PROTEIN"/>
    <property type="match status" value="1"/>
</dbReference>
<dbReference type="GO" id="GO:0120159">
    <property type="term" value="F:rRNA pseudouridine synthase activity"/>
    <property type="evidence" value="ECO:0007669"/>
    <property type="project" value="UniProtKB-ARBA"/>
</dbReference>
<dbReference type="Gene3D" id="3.30.70.1560">
    <property type="entry name" value="Alpha-L RNA-binding motif"/>
    <property type="match status" value="1"/>
</dbReference>
<dbReference type="SMART" id="SM00363">
    <property type="entry name" value="S4"/>
    <property type="match status" value="1"/>
</dbReference>
<evidence type="ECO:0000256" key="4">
    <source>
        <dbReference type="PROSITE-ProRule" id="PRU00182"/>
    </source>
</evidence>
<dbReference type="PROSITE" id="PS01149">
    <property type="entry name" value="PSI_RSU"/>
    <property type="match status" value="1"/>
</dbReference>
<dbReference type="PROSITE" id="PS50889">
    <property type="entry name" value="S4"/>
    <property type="match status" value="1"/>
</dbReference>
<dbReference type="RefSeq" id="WP_056937140.1">
    <property type="nucleotide sequence ID" value="NZ_AZFN01000008.1"/>
</dbReference>
<dbReference type="NCBIfam" id="TIGR00093">
    <property type="entry name" value="pseudouridine synthase"/>
    <property type="match status" value="1"/>
</dbReference>
<dbReference type="GO" id="GO:0003723">
    <property type="term" value="F:RNA binding"/>
    <property type="evidence" value="ECO:0007669"/>
    <property type="project" value="UniProtKB-KW"/>
</dbReference>
<evidence type="ECO:0000256" key="5">
    <source>
        <dbReference type="RuleBase" id="RU003887"/>
    </source>
</evidence>
<organism evidence="7 8">
    <name type="scientific">Limosilactobacillus gastricus DSM 16045</name>
    <dbReference type="NCBI Taxonomy" id="1423749"/>
    <lineage>
        <taxon>Bacteria</taxon>
        <taxon>Bacillati</taxon>
        <taxon>Bacillota</taxon>
        <taxon>Bacilli</taxon>
        <taxon>Lactobacillales</taxon>
        <taxon>Lactobacillaceae</taxon>
        <taxon>Limosilactobacillus</taxon>
    </lineage>
</organism>
<proteinExistence type="inferred from homology"/>
<gene>
    <name evidence="7" type="ORF">FC60_GL001710</name>
</gene>
<dbReference type="Gene3D" id="3.10.290.10">
    <property type="entry name" value="RNA-binding S4 domain"/>
    <property type="match status" value="1"/>
</dbReference>
<dbReference type="InterPro" id="IPR042092">
    <property type="entry name" value="PsdUridine_s_RsuA/RluB/E/F_cat"/>
</dbReference>
<evidence type="ECO:0000313" key="8">
    <source>
        <dbReference type="Proteomes" id="UP000051739"/>
    </source>
</evidence>
<dbReference type="InterPro" id="IPR020103">
    <property type="entry name" value="PsdUridine_synth_cat_dom_sf"/>
</dbReference>
<dbReference type="InterPro" id="IPR000748">
    <property type="entry name" value="PsdUridine_synth_RsuA/RluB/E/F"/>
</dbReference>
<dbReference type="SUPFAM" id="SSF55120">
    <property type="entry name" value="Pseudouridine synthase"/>
    <property type="match status" value="1"/>
</dbReference>
<evidence type="ECO:0000256" key="3">
    <source>
        <dbReference type="ARBA" id="ARBA00023235"/>
    </source>
</evidence>
<dbReference type="InterPro" id="IPR002942">
    <property type="entry name" value="S4_RNA-bd"/>
</dbReference>
<keyword evidence="2 4" id="KW-0694">RNA-binding</keyword>
<reference evidence="7 8" key="1">
    <citation type="journal article" date="2015" name="Genome Announc.">
        <title>Expanding the biotechnology potential of lactobacilli through comparative genomics of 213 strains and associated genera.</title>
        <authorList>
            <person name="Sun Z."/>
            <person name="Harris H.M."/>
            <person name="McCann A."/>
            <person name="Guo C."/>
            <person name="Argimon S."/>
            <person name="Zhang W."/>
            <person name="Yang X."/>
            <person name="Jeffery I.B."/>
            <person name="Cooney J.C."/>
            <person name="Kagawa T.F."/>
            <person name="Liu W."/>
            <person name="Song Y."/>
            <person name="Salvetti E."/>
            <person name="Wrobel A."/>
            <person name="Rasinkangas P."/>
            <person name="Parkhill J."/>
            <person name="Rea M.C."/>
            <person name="O'Sullivan O."/>
            <person name="Ritari J."/>
            <person name="Douillard F.P."/>
            <person name="Paul Ross R."/>
            <person name="Yang R."/>
            <person name="Briner A.E."/>
            <person name="Felis G.E."/>
            <person name="de Vos W.M."/>
            <person name="Barrangou R."/>
            <person name="Klaenhammer T.R."/>
            <person name="Caufield P.W."/>
            <person name="Cui Y."/>
            <person name="Zhang H."/>
            <person name="O'Toole P.W."/>
        </authorList>
    </citation>
    <scope>NUCLEOTIDE SEQUENCE [LARGE SCALE GENOMIC DNA]</scope>
    <source>
        <strain evidence="7 8">DSM 16045</strain>
    </source>
</reference>
<dbReference type="PATRIC" id="fig|1423749.3.peg.1769"/>
<dbReference type="PANTHER" id="PTHR47683">
    <property type="entry name" value="PSEUDOURIDINE SYNTHASE FAMILY PROTEIN-RELATED"/>
    <property type="match status" value="1"/>
</dbReference>
<name>A0A0R1VF03_9LACO</name>
<evidence type="ECO:0000256" key="2">
    <source>
        <dbReference type="ARBA" id="ARBA00022884"/>
    </source>
</evidence>
<dbReference type="AlphaFoldDB" id="A0A0R1VF03"/>
<dbReference type="InterPro" id="IPR006145">
    <property type="entry name" value="PsdUridine_synth_RsuA/RluA"/>
</dbReference>
<dbReference type="InterPro" id="IPR050343">
    <property type="entry name" value="RsuA_PseudoU_synthase"/>
</dbReference>
<comment type="caution">
    <text evidence="7">The sequence shown here is derived from an EMBL/GenBank/DDBJ whole genome shotgun (WGS) entry which is preliminary data.</text>
</comment>
<dbReference type="Proteomes" id="UP000051739">
    <property type="component" value="Unassembled WGS sequence"/>
</dbReference>
<dbReference type="EMBL" id="AZFN01000008">
    <property type="protein sequence ID" value="KRM02699.1"/>
    <property type="molecule type" value="Genomic_DNA"/>
</dbReference>
<dbReference type="Gene3D" id="3.30.70.580">
    <property type="entry name" value="Pseudouridine synthase I, catalytic domain, N-terminal subdomain"/>
    <property type="match status" value="1"/>
</dbReference>
<accession>A0A0R1VF03</accession>
<feature type="domain" description="RNA-binding S4" evidence="6">
    <location>
        <begin position="2"/>
        <end position="59"/>
    </location>
</feature>
<comment type="similarity">
    <text evidence="1 5">Belongs to the pseudouridine synthase RsuA family.</text>
</comment>
<keyword evidence="3 5" id="KW-0413">Isomerase</keyword>
<dbReference type="Pfam" id="PF01479">
    <property type="entry name" value="S4"/>
    <property type="match status" value="1"/>
</dbReference>
<evidence type="ECO:0000259" key="6">
    <source>
        <dbReference type="SMART" id="SM00363"/>
    </source>
</evidence>